<dbReference type="Proteomes" id="UP000007129">
    <property type="component" value="Unassembled WGS sequence"/>
</dbReference>
<sequence>GPFVRCLPFGPLRPADPGRRTAETCL</sequence>
<dbReference type="VEuPathDB" id="FungiDB:MPH_13582"/>
<dbReference type="HOGENOM" id="CLU_3418532_0_0_1"/>
<reference evidence="1 2" key="1">
    <citation type="journal article" date="2012" name="BMC Genomics">
        <title>Tools to kill: Genome of one of the most destructive plant pathogenic fungi Macrophomina phaseolina.</title>
        <authorList>
            <person name="Islam M.S."/>
            <person name="Haque M.S."/>
            <person name="Islam M.M."/>
            <person name="Emdad E.M."/>
            <person name="Halim A."/>
            <person name="Hossen Q.M.M."/>
            <person name="Hossain M.Z."/>
            <person name="Ahmed B."/>
            <person name="Rahim S."/>
            <person name="Rahman M.S."/>
            <person name="Alam M.M."/>
            <person name="Hou S."/>
            <person name="Wan X."/>
            <person name="Saito J.A."/>
            <person name="Alam M."/>
        </authorList>
    </citation>
    <scope>NUCLEOTIDE SEQUENCE [LARGE SCALE GENOMIC DNA]</scope>
    <source>
        <strain evidence="1 2">MS6</strain>
    </source>
</reference>
<evidence type="ECO:0000313" key="2">
    <source>
        <dbReference type="Proteomes" id="UP000007129"/>
    </source>
</evidence>
<organism evidence="1 2">
    <name type="scientific">Macrophomina phaseolina (strain MS6)</name>
    <name type="common">Charcoal rot fungus</name>
    <dbReference type="NCBI Taxonomy" id="1126212"/>
    <lineage>
        <taxon>Eukaryota</taxon>
        <taxon>Fungi</taxon>
        <taxon>Dikarya</taxon>
        <taxon>Ascomycota</taxon>
        <taxon>Pezizomycotina</taxon>
        <taxon>Dothideomycetes</taxon>
        <taxon>Dothideomycetes incertae sedis</taxon>
        <taxon>Botryosphaeriales</taxon>
        <taxon>Botryosphaeriaceae</taxon>
        <taxon>Macrophomina</taxon>
    </lineage>
</organism>
<name>K2RH25_MACPH</name>
<dbReference type="AlphaFoldDB" id="K2RH25"/>
<protein>
    <submittedName>
        <fullName evidence="1">Uncharacterized protein</fullName>
    </submittedName>
</protein>
<comment type="caution">
    <text evidence="1">The sequence shown here is derived from an EMBL/GenBank/DDBJ whole genome shotgun (WGS) entry which is preliminary data.</text>
</comment>
<feature type="non-terminal residue" evidence="1">
    <location>
        <position position="1"/>
    </location>
</feature>
<dbReference type="InParanoid" id="K2RH25"/>
<gene>
    <name evidence="1" type="ORF">MPH_13582</name>
</gene>
<feature type="non-terminal residue" evidence="1">
    <location>
        <position position="26"/>
    </location>
</feature>
<evidence type="ECO:0000313" key="1">
    <source>
        <dbReference type="EMBL" id="EKG09394.1"/>
    </source>
</evidence>
<accession>K2RH25</accession>
<dbReference type="EMBL" id="AHHD01000696">
    <property type="protein sequence ID" value="EKG09394.1"/>
    <property type="molecule type" value="Genomic_DNA"/>
</dbReference>
<proteinExistence type="predicted"/>